<dbReference type="Proteomes" id="UP000032633">
    <property type="component" value="Chromosome"/>
</dbReference>
<dbReference type="InterPro" id="IPR011256">
    <property type="entry name" value="Reg_factor_effector_dom_sf"/>
</dbReference>
<evidence type="ECO:0000313" key="3">
    <source>
        <dbReference type="Proteomes" id="UP000032633"/>
    </source>
</evidence>
<dbReference type="AlphaFoldDB" id="A0A0D5ND68"/>
<reference evidence="2 3" key="1">
    <citation type="journal article" date="2015" name="J. Biotechnol.">
        <title>Complete genome sequence of Paenibacillus beijingensis 7188(T) (=DSM 24997(T)), a novel rhizobacterium from jujube garden soil.</title>
        <authorList>
            <person name="Kwak Y."/>
            <person name="Shin J.H."/>
        </authorList>
    </citation>
    <scope>NUCLEOTIDE SEQUENCE [LARGE SCALE GENOMIC DNA]</scope>
    <source>
        <strain evidence="2 3">DSM 24997</strain>
    </source>
</reference>
<dbReference type="OrthoDB" id="2734147at2"/>
<proteinExistence type="predicted"/>
<evidence type="ECO:0000313" key="2">
    <source>
        <dbReference type="EMBL" id="AJY73339.1"/>
    </source>
</evidence>
<dbReference type="SUPFAM" id="SSF55136">
    <property type="entry name" value="Probable bacterial effector-binding domain"/>
    <property type="match status" value="1"/>
</dbReference>
<dbReference type="RefSeq" id="WP_045668774.1">
    <property type="nucleotide sequence ID" value="NZ_CP011058.1"/>
</dbReference>
<dbReference type="Pfam" id="PF06445">
    <property type="entry name" value="GyrI-like"/>
    <property type="match status" value="1"/>
</dbReference>
<organism evidence="2 3">
    <name type="scientific">Paenibacillus beijingensis</name>
    <dbReference type="NCBI Taxonomy" id="1126833"/>
    <lineage>
        <taxon>Bacteria</taxon>
        <taxon>Bacillati</taxon>
        <taxon>Bacillota</taxon>
        <taxon>Bacilli</taxon>
        <taxon>Bacillales</taxon>
        <taxon>Paenibacillaceae</taxon>
        <taxon>Paenibacillus</taxon>
    </lineage>
</organism>
<dbReference type="InterPro" id="IPR029442">
    <property type="entry name" value="GyrI-like"/>
</dbReference>
<name>A0A0D5ND68_9BACL</name>
<dbReference type="HOGENOM" id="CLU_1711426_0_0_9"/>
<sequence>MVNCTLVTKPALNLVGINYCGPYSSFPDESIRLQSEFLSRKHELNDAALSTALYCPYFGNEVFATYWVALEVHHMEQLPPGMVQIRLPSRRYVMAECTNKRIGEGYDLLFSWMAEQGLRKNDAAVSLEIFYVDEHWEEKPVELLVPLDEPALE</sequence>
<dbReference type="PATRIC" id="fig|1126833.4.peg.53"/>
<accession>A0A0D5ND68</accession>
<dbReference type="InterPro" id="IPR010499">
    <property type="entry name" value="AraC_E-bd"/>
</dbReference>
<dbReference type="Gene3D" id="3.20.80.10">
    <property type="entry name" value="Regulatory factor, effector binding domain"/>
    <property type="match status" value="1"/>
</dbReference>
<reference evidence="3" key="2">
    <citation type="submission" date="2015-03" db="EMBL/GenBank/DDBJ databases">
        <title>Genome sequence of Paenibacillus beijingensis strain DSM 24997T.</title>
        <authorList>
            <person name="Kwak Y."/>
            <person name="Shin J.-H."/>
        </authorList>
    </citation>
    <scope>NUCLEOTIDE SEQUENCE [LARGE SCALE GENOMIC DNA]</scope>
    <source>
        <strain evidence="3">DSM 24997</strain>
    </source>
</reference>
<protein>
    <submittedName>
        <fullName evidence="2">AraC family transcriptional regulator</fullName>
    </submittedName>
</protein>
<dbReference type="SMART" id="SM00871">
    <property type="entry name" value="AraC_E_bind"/>
    <property type="match status" value="1"/>
</dbReference>
<gene>
    <name evidence="2" type="ORF">VN24_00220</name>
</gene>
<feature type="domain" description="AraC effector-binding" evidence="1">
    <location>
        <begin position="2"/>
        <end position="148"/>
    </location>
</feature>
<keyword evidence="3" id="KW-1185">Reference proteome</keyword>
<dbReference type="EMBL" id="CP011058">
    <property type="protein sequence ID" value="AJY73339.1"/>
    <property type="molecule type" value="Genomic_DNA"/>
</dbReference>
<evidence type="ECO:0000259" key="1">
    <source>
        <dbReference type="SMART" id="SM00871"/>
    </source>
</evidence>
<dbReference type="KEGG" id="pbj:VN24_00220"/>
<dbReference type="STRING" id="1126833.VN24_00220"/>